<feature type="domain" description="VASt" evidence="8">
    <location>
        <begin position="515"/>
        <end position="687"/>
    </location>
</feature>
<dbReference type="PROSITE" id="PS51778">
    <property type="entry name" value="VAST"/>
    <property type="match status" value="1"/>
</dbReference>
<dbReference type="GO" id="GO:0032541">
    <property type="term" value="C:cortical endoplasmic reticulum"/>
    <property type="evidence" value="ECO:0007669"/>
    <property type="project" value="TreeGrafter"/>
</dbReference>
<evidence type="ECO:0000256" key="1">
    <source>
        <dbReference type="ARBA" id="ARBA00004586"/>
    </source>
</evidence>
<feature type="region of interest" description="Disordered" evidence="7">
    <location>
        <begin position="152"/>
        <end position="209"/>
    </location>
</feature>
<keyword evidence="4" id="KW-1133">Transmembrane helix</keyword>
<comment type="subcellular location">
    <subcellularLocation>
        <location evidence="6">Endomembrane system</location>
        <topology evidence="6">Single-pass membrane protein</topology>
    </subcellularLocation>
    <subcellularLocation>
        <location evidence="1">Endoplasmic reticulum membrane</location>
    </subcellularLocation>
</comment>
<evidence type="ECO:0000256" key="6">
    <source>
        <dbReference type="ARBA" id="ARBA00037847"/>
    </source>
</evidence>
<dbReference type="AlphaFoldDB" id="A0A1G4JKH3"/>
<keyword evidence="10" id="KW-1185">Reference proteome</keyword>
<dbReference type="GO" id="GO:0005886">
    <property type="term" value="C:plasma membrane"/>
    <property type="evidence" value="ECO:0007669"/>
    <property type="project" value="TreeGrafter"/>
</dbReference>
<evidence type="ECO:0000313" key="9">
    <source>
        <dbReference type="EMBL" id="SCU91066.1"/>
    </source>
</evidence>
<dbReference type="Proteomes" id="UP000189911">
    <property type="component" value="Chromosome D"/>
</dbReference>
<organism evidence="9 10">
    <name type="scientific">Lachancea nothofagi CBS 11611</name>
    <dbReference type="NCBI Taxonomy" id="1266666"/>
    <lineage>
        <taxon>Eukaryota</taxon>
        <taxon>Fungi</taxon>
        <taxon>Dikarya</taxon>
        <taxon>Ascomycota</taxon>
        <taxon>Saccharomycotina</taxon>
        <taxon>Saccharomycetes</taxon>
        <taxon>Saccharomycetales</taxon>
        <taxon>Saccharomycetaceae</taxon>
        <taxon>Lachancea</taxon>
    </lineage>
</organism>
<dbReference type="PANTHER" id="PTHR23319">
    <property type="entry name" value="GRAM DOMAIN CONTAINING 1B, ISOFORM E"/>
    <property type="match status" value="1"/>
</dbReference>
<dbReference type="GO" id="GO:0032366">
    <property type="term" value="P:intracellular sterol transport"/>
    <property type="evidence" value="ECO:0007669"/>
    <property type="project" value="TreeGrafter"/>
</dbReference>
<dbReference type="GO" id="GO:0005789">
    <property type="term" value="C:endoplasmic reticulum membrane"/>
    <property type="evidence" value="ECO:0007669"/>
    <property type="project" value="UniProtKB-SubCell"/>
</dbReference>
<feature type="compositionally biased region" description="Basic and acidic residues" evidence="7">
    <location>
        <begin position="107"/>
        <end position="117"/>
    </location>
</feature>
<feature type="compositionally biased region" description="Polar residues" evidence="7">
    <location>
        <begin position="47"/>
        <end position="68"/>
    </location>
</feature>
<accession>A0A1G4JKH3</accession>
<dbReference type="GO" id="GO:0120015">
    <property type="term" value="F:sterol transfer activity"/>
    <property type="evidence" value="ECO:0007669"/>
    <property type="project" value="TreeGrafter"/>
</dbReference>
<dbReference type="GO" id="GO:0032934">
    <property type="term" value="F:sterol binding"/>
    <property type="evidence" value="ECO:0007669"/>
    <property type="project" value="TreeGrafter"/>
</dbReference>
<dbReference type="Gene3D" id="2.30.29.30">
    <property type="entry name" value="Pleckstrin-homology domain (PH domain)/Phosphotyrosine-binding domain (PTB)"/>
    <property type="match status" value="1"/>
</dbReference>
<dbReference type="InterPro" id="IPR031968">
    <property type="entry name" value="VASt"/>
</dbReference>
<dbReference type="OrthoDB" id="2162691at2759"/>
<dbReference type="GO" id="GO:0005739">
    <property type="term" value="C:mitochondrion"/>
    <property type="evidence" value="ECO:0007669"/>
    <property type="project" value="TreeGrafter"/>
</dbReference>
<keyword evidence="3" id="KW-0812">Transmembrane</keyword>
<feature type="compositionally biased region" description="Acidic residues" evidence="7">
    <location>
        <begin position="7"/>
        <end position="24"/>
    </location>
</feature>
<dbReference type="Pfam" id="PF02893">
    <property type="entry name" value="GRAM"/>
    <property type="match status" value="1"/>
</dbReference>
<comment type="similarity">
    <text evidence="2">Belongs to the YSP2 family.</text>
</comment>
<protein>
    <submittedName>
        <fullName evidence="9">LANO_0D10660g1_1</fullName>
    </submittedName>
</protein>
<evidence type="ECO:0000256" key="3">
    <source>
        <dbReference type="ARBA" id="ARBA00022692"/>
    </source>
</evidence>
<evidence type="ECO:0000256" key="5">
    <source>
        <dbReference type="ARBA" id="ARBA00023136"/>
    </source>
</evidence>
<dbReference type="InterPro" id="IPR051482">
    <property type="entry name" value="Cholesterol_transport"/>
</dbReference>
<dbReference type="Pfam" id="PF16016">
    <property type="entry name" value="VASt"/>
    <property type="match status" value="1"/>
</dbReference>
<dbReference type="CDD" id="cd13220">
    <property type="entry name" value="PH-GRAM_GRAMDC"/>
    <property type="match status" value="1"/>
</dbReference>
<dbReference type="GO" id="GO:0140268">
    <property type="term" value="C:endoplasmic reticulum-plasma membrane contact site"/>
    <property type="evidence" value="ECO:0007669"/>
    <property type="project" value="TreeGrafter"/>
</dbReference>
<dbReference type="SMART" id="SM00568">
    <property type="entry name" value="GRAM"/>
    <property type="match status" value="1"/>
</dbReference>
<feature type="region of interest" description="Disordered" evidence="7">
    <location>
        <begin position="1"/>
        <end position="117"/>
    </location>
</feature>
<reference evidence="10" key="1">
    <citation type="submission" date="2016-03" db="EMBL/GenBank/DDBJ databases">
        <authorList>
            <person name="Devillers Hugo."/>
        </authorList>
    </citation>
    <scope>NUCLEOTIDE SEQUENCE [LARGE SCALE GENOMIC DNA]</scope>
</reference>
<evidence type="ECO:0000256" key="4">
    <source>
        <dbReference type="ARBA" id="ARBA00022989"/>
    </source>
</evidence>
<sequence length="905" mass="101249">MSMSDFDNWEPVDDNDEASADSEQPELPSGIPISVETIDRPKVSKSPIRSLQNSSRNSIASVDNTALKSSPADPQLTALDPITGVNSPPAKDGAALNSVNQIIGSSKDGRDTRESKEYKELKESTIFEDDADVSNSSFLNSMLTTFTFKGPASTNDKTVSHSRTTSDSVVQTKPNIISYRKATPTRRSKRSVSNESNVPTSPLQEMEKPDEVVPEFNKKFYVEERFSGTIYHYATEERNTELHRIFKSVPSNDRLLDDFSCALSREFLFQGRIYITESNICFNSNLLGWVTHIVVSLKDITIMEKTSTAGLFPNGISIETRLGKHQFVSFISRDATFEFIKTVWSKFRGINYEEGSGLGSEPSIASIREELRRSQSDLLATISPAEASFDIPPSRASMISENDAVIEDAILSVDDFSPTIFMRKEFERKGHNIVADDDDEDEDDEDDEDNEADDEENEAQGDERNSVATSRTSSSKSATASTQKVFELKPNSGFEYDGPAYFQETKFLYDPEENKETVLAEVELNAPPGVVYQLIFSSDKTDFLQEFLKGQNSSNLSTIPAFDQVNKDGQQYREYSYAKALNFAVGPKSTKCNVLETVLSLDYENCINVVNTTKTPDVPSGNNFSVKTRYMMCWASGNTSMLKISFWVEWTGGSWIKAMIDKSCKAGQVDATETLVQIAKNYVEKYVMESRMEVKQKPQKKQPQSRRVSRISSRSSKMKLTPVEKDDIESSQVKSEKSNAASGYSLTNILLLINFLLLVLVLIREQHILSLLENSQNINSAKSAASVEQMMSHFKTIFEASADKVSSGNDKINEDSRRLSVREWLDKHGSSEQANNLDLQKKKQYQRYMGYIVDQLTSGEISLNEAENFLNKLDKLISVVNSTRKNSGVVNASELRDAVKYLINT</sequence>
<feature type="compositionally biased region" description="Polar residues" evidence="7">
    <location>
        <begin position="152"/>
        <end position="175"/>
    </location>
</feature>
<keyword evidence="5" id="KW-0472">Membrane</keyword>
<evidence type="ECO:0000256" key="7">
    <source>
        <dbReference type="SAM" id="MobiDB-lite"/>
    </source>
</evidence>
<feature type="compositionally biased region" description="Basic residues" evidence="7">
    <location>
        <begin position="697"/>
        <end position="709"/>
    </location>
</feature>
<proteinExistence type="inferred from homology"/>
<feature type="region of interest" description="Disordered" evidence="7">
    <location>
        <begin position="431"/>
        <end position="482"/>
    </location>
</feature>
<name>A0A1G4JKH3_9SACH</name>
<dbReference type="InterPro" id="IPR011993">
    <property type="entry name" value="PH-like_dom_sf"/>
</dbReference>
<feature type="compositionally biased region" description="Polar residues" evidence="7">
    <location>
        <begin position="191"/>
        <end position="203"/>
    </location>
</feature>
<dbReference type="InterPro" id="IPR004182">
    <property type="entry name" value="GRAM"/>
</dbReference>
<dbReference type="EMBL" id="LT598448">
    <property type="protein sequence ID" value="SCU91066.1"/>
    <property type="molecule type" value="Genomic_DNA"/>
</dbReference>
<feature type="compositionally biased region" description="Low complexity" evidence="7">
    <location>
        <begin position="466"/>
        <end position="482"/>
    </location>
</feature>
<gene>
    <name evidence="9" type="ORF">LANO_0D10660G</name>
</gene>
<evidence type="ECO:0000256" key="2">
    <source>
        <dbReference type="ARBA" id="ARBA00006582"/>
    </source>
</evidence>
<dbReference type="PANTHER" id="PTHR23319:SF4">
    <property type="entry name" value="GRAM DOMAIN CONTAINING 1B, ISOFORM E"/>
    <property type="match status" value="1"/>
</dbReference>
<feature type="region of interest" description="Disordered" evidence="7">
    <location>
        <begin position="693"/>
        <end position="734"/>
    </location>
</feature>
<feature type="compositionally biased region" description="Acidic residues" evidence="7">
    <location>
        <begin position="435"/>
        <end position="460"/>
    </location>
</feature>
<evidence type="ECO:0000313" key="10">
    <source>
        <dbReference type="Proteomes" id="UP000189911"/>
    </source>
</evidence>
<evidence type="ECO:0000259" key="8">
    <source>
        <dbReference type="PROSITE" id="PS51778"/>
    </source>
</evidence>